<dbReference type="InterPro" id="IPR044511">
    <property type="entry name" value="At1g03370/At5g50170-like"/>
</dbReference>
<dbReference type="PROSITE" id="PS50004">
    <property type="entry name" value="C2"/>
    <property type="match status" value="2"/>
</dbReference>
<dbReference type="EMBL" id="CP136890">
    <property type="protein sequence ID" value="WOK95248.1"/>
    <property type="molecule type" value="Genomic_DNA"/>
</dbReference>
<dbReference type="Pfam" id="PF02893">
    <property type="entry name" value="GRAM"/>
    <property type="match status" value="1"/>
</dbReference>
<feature type="domain" description="VASt" evidence="7">
    <location>
        <begin position="251"/>
        <end position="423"/>
    </location>
</feature>
<dbReference type="Pfam" id="PF16016">
    <property type="entry name" value="VASt"/>
    <property type="match status" value="2"/>
</dbReference>
<evidence type="ECO:0000259" key="6">
    <source>
        <dbReference type="PROSITE" id="PS50004"/>
    </source>
</evidence>
<dbReference type="GO" id="GO:0016020">
    <property type="term" value="C:membrane"/>
    <property type="evidence" value="ECO:0007669"/>
    <property type="project" value="UniProtKB-SubCell"/>
</dbReference>
<comment type="subcellular location">
    <subcellularLocation>
        <location evidence="1">Membrane</location>
        <topology evidence="1">Single-pass membrane protein</topology>
    </subcellularLocation>
</comment>
<proteinExistence type="predicted"/>
<reference evidence="8 9" key="1">
    <citation type="submission" date="2023-10" db="EMBL/GenBank/DDBJ databases">
        <title>Chromosome-scale genome assembly provides insights into flower coloration mechanisms of Canna indica.</title>
        <authorList>
            <person name="Li C."/>
        </authorList>
    </citation>
    <scope>NUCLEOTIDE SEQUENCE [LARGE SCALE GENOMIC DNA]</scope>
    <source>
        <tissue evidence="8">Flower</tissue>
    </source>
</reference>
<dbReference type="PROSITE" id="PS51778">
    <property type="entry name" value="VAST"/>
    <property type="match status" value="2"/>
</dbReference>
<dbReference type="PANTHER" id="PTHR46296:SF8">
    <property type="entry name" value="OS06G0297800 PROTEIN"/>
    <property type="match status" value="1"/>
</dbReference>
<dbReference type="Proteomes" id="UP001327560">
    <property type="component" value="Chromosome 1"/>
</dbReference>
<feature type="domain" description="C2" evidence="6">
    <location>
        <begin position="1"/>
        <end position="87"/>
    </location>
</feature>
<organism evidence="8 9">
    <name type="scientific">Canna indica</name>
    <name type="common">Indian-shot</name>
    <dbReference type="NCBI Taxonomy" id="4628"/>
    <lineage>
        <taxon>Eukaryota</taxon>
        <taxon>Viridiplantae</taxon>
        <taxon>Streptophyta</taxon>
        <taxon>Embryophyta</taxon>
        <taxon>Tracheophyta</taxon>
        <taxon>Spermatophyta</taxon>
        <taxon>Magnoliopsida</taxon>
        <taxon>Liliopsida</taxon>
        <taxon>Zingiberales</taxon>
        <taxon>Cannaceae</taxon>
        <taxon>Canna</taxon>
    </lineage>
</organism>
<keyword evidence="2" id="KW-0812">Transmembrane</keyword>
<dbReference type="AlphaFoldDB" id="A0AAQ3JTK2"/>
<evidence type="ECO:0000256" key="3">
    <source>
        <dbReference type="ARBA" id="ARBA00022989"/>
    </source>
</evidence>
<keyword evidence="3" id="KW-1133">Transmembrane helix</keyword>
<dbReference type="InterPro" id="IPR000008">
    <property type="entry name" value="C2_dom"/>
</dbReference>
<feature type="compositionally biased region" description="Low complexity" evidence="5">
    <location>
        <begin position="146"/>
        <end position="164"/>
    </location>
</feature>
<dbReference type="Gene3D" id="2.30.29.30">
    <property type="entry name" value="Pleckstrin-homology domain (PH domain)/Phosphotyrosine-binding domain (PTB)"/>
    <property type="match status" value="1"/>
</dbReference>
<dbReference type="PANTHER" id="PTHR46296">
    <property type="entry name" value="BNAA05G37250D PROTEIN"/>
    <property type="match status" value="1"/>
</dbReference>
<sequence length="1016" mass="113037">MNMSGSCDPYVRLQLGNHRSKTKVVKKNLNPFWDEKFNFVVGELSEELIVTVINEDKYFNDDFLGKVKVSLLDVLDAENLSLGTAWYQLQPKNKKSKNKNRGEICLNISLSTRNSFLDAPSIISHTSSDDLLSSSMSSELTKEVPSRTSSGKMESSSELGGEETTSIKENKSASTSFVDLLSQIFLGKNTDSASVAENKDLVLSEESLSMSMKTDICADSVCNTPREGKFEELLAIMATKDVGSDMPGNLPGGVVLDQCYFVTTSDLNSLLFSPDSNFLDSVADAQGTTDLQREPWRLLNGDSSLKRVITYTKAASKLIKSARATEEQTYLKADGKQFAVLASVSIPDVPYGSYFKTEVLYCIRQGPQLPNSNQSAHLLISWRINFVQSTMMKGMIESGARQGLTESFLQVRDIISKQIKPAASLEDSSCDRVKNLVIPETKKESSLGLAFHFLRSFTVLLFLFVGIYVFAHILISSPSVIQGLEFIGLDLPDSLTEVLVSAVLMLQGQYILKIIERFLRAKGNGSDHGVKAQGDGWLLTVALVEGNKIAAVHSCGLSDPYVVFTCNGKTKTSSIKFQTANPIWNEIFEFDAMDDPPSRMEIIVYDFEGPSHKALSLGHAEVNFVRSNLSKLADVWIPLQGKFAQACQSKLHLRIFLNNSRGNEIITEYLTKMEKEVGKKINLRSPQTNSGFQKLFGLPPEEFLINDFSCHLKRKMPLQGRLFLSPRVVGFYGNIFGHKTKFFILWDDIDDIQVIPPTLANVGSPSIIITLSKDRGMDAKHGAKEIDQEGRLKFHFQSFVSFNIASRTTMALWKARSLTPEQKVQLVQEESEEKEENGSFFGSEDVKMLEVFSDGIPVAASLVMDIFGGGPLEQRIMQKVGCVDYSSTPWQPVKSDVYQRRISCKLETSLSRFGGELISTQQKYSLPDGNGWIVEESVSLQEHVLGDYFSLQLKYQVADLYTAPKACSVQVSLGIAWLKSTKHRKKLTKNIISDTSFRLKEIFTQLEIELLNANTN</sequence>
<name>A0AAQ3JTK2_9LILI</name>
<dbReference type="SMART" id="SM00568">
    <property type="entry name" value="GRAM"/>
    <property type="match status" value="1"/>
</dbReference>
<keyword evidence="9" id="KW-1185">Reference proteome</keyword>
<evidence type="ECO:0000256" key="1">
    <source>
        <dbReference type="ARBA" id="ARBA00004167"/>
    </source>
</evidence>
<keyword evidence="4" id="KW-0472">Membrane</keyword>
<evidence type="ECO:0008006" key="10">
    <source>
        <dbReference type="Google" id="ProtNLM"/>
    </source>
</evidence>
<evidence type="ECO:0000256" key="4">
    <source>
        <dbReference type="ARBA" id="ARBA00023136"/>
    </source>
</evidence>
<dbReference type="SMART" id="SM00239">
    <property type="entry name" value="C2"/>
    <property type="match status" value="2"/>
</dbReference>
<evidence type="ECO:0000256" key="2">
    <source>
        <dbReference type="ARBA" id="ARBA00022692"/>
    </source>
</evidence>
<dbReference type="InterPro" id="IPR035892">
    <property type="entry name" value="C2_domain_sf"/>
</dbReference>
<accession>A0AAQ3JTK2</accession>
<dbReference type="Pfam" id="PF00168">
    <property type="entry name" value="C2"/>
    <property type="match status" value="2"/>
</dbReference>
<dbReference type="InterPro" id="IPR031968">
    <property type="entry name" value="VASt"/>
</dbReference>
<feature type="domain" description="VASt" evidence="7">
    <location>
        <begin position="847"/>
        <end position="1016"/>
    </location>
</feature>
<gene>
    <name evidence="8" type="ORF">Cni_G03955</name>
</gene>
<protein>
    <recommendedName>
        <fullName evidence="10">C2 and GRAM domain-containing protein</fullName>
    </recommendedName>
</protein>
<evidence type="ECO:0000313" key="9">
    <source>
        <dbReference type="Proteomes" id="UP001327560"/>
    </source>
</evidence>
<dbReference type="SUPFAM" id="SSF49562">
    <property type="entry name" value="C2 domain (Calcium/lipid-binding domain, CaLB)"/>
    <property type="match status" value="2"/>
</dbReference>
<dbReference type="InterPro" id="IPR011993">
    <property type="entry name" value="PH-like_dom_sf"/>
</dbReference>
<feature type="domain" description="C2" evidence="6">
    <location>
        <begin position="519"/>
        <end position="637"/>
    </location>
</feature>
<dbReference type="InterPro" id="IPR004182">
    <property type="entry name" value="GRAM"/>
</dbReference>
<evidence type="ECO:0000259" key="7">
    <source>
        <dbReference type="PROSITE" id="PS51778"/>
    </source>
</evidence>
<evidence type="ECO:0000313" key="8">
    <source>
        <dbReference type="EMBL" id="WOK95248.1"/>
    </source>
</evidence>
<dbReference type="Gene3D" id="2.60.40.150">
    <property type="entry name" value="C2 domain"/>
    <property type="match status" value="2"/>
</dbReference>
<evidence type="ECO:0000256" key="5">
    <source>
        <dbReference type="SAM" id="MobiDB-lite"/>
    </source>
</evidence>
<dbReference type="CDD" id="cd00030">
    <property type="entry name" value="C2"/>
    <property type="match status" value="2"/>
</dbReference>
<feature type="region of interest" description="Disordered" evidence="5">
    <location>
        <begin position="128"/>
        <end position="170"/>
    </location>
</feature>
<feature type="compositionally biased region" description="Low complexity" evidence="5">
    <location>
        <begin position="128"/>
        <end position="138"/>
    </location>
</feature>